<evidence type="ECO:0000313" key="7">
    <source>
        <dbReference type="Proteomes" id="UP000465601"/>
    </source>
</evidence>
<dbReference type="RefSeq" id="WP_151864912.1">
    <property type="nucleotide sequence ID" value="NZ_WBZB01000011.1"/>
</dbReference>
<evidence type="ECO:0000256" key="2">
    <source>
        <dbReference type="ARBA" id="ARBA00008854"/>
    </source>
</evidence>
<evidence type="ECO:0000256" key="5">
    <source>
        <dbReference type="ARBA" id="ARBA00023136"/>
    </source>
</evidence>
<dbReference type="PANTHER" id="PTHR34478:SF1">
    <property type="entry name" value="PROTEIN LEMA"/>
    <property type="match status" value="1"/>
</dbReference>
<sequence>MPYLITVGIIAVVLILVIGKYNKLIILRDSAESAWHQLDGRLQERNDLIPNLLNVVKGYAKRESETLEKVISARNSLITAQGQGDISEIAIAENQLQATLKFLFALKEIYPNLKTNKSFLQLQEEFTQMESKIAPLKQHYYDSTTRYNNEVEKSNMMARVFSLKKMPLFELTPQQQK</sequence>
<keyword evidence="4" id="KW-1133">Transmembrane helix</keyword>
<dbReference type="InterPro" id="IPR023353">
    <property type="entry name" value="LemA-like_dom_sf"/>
</dbReference>
<keyword evidence="7" id="KW-1185">Reference proteome</keyword>
<comment type="caution">
    <text evidence="6">The sequence shown here is derived from an EMBL/GenBank/DDBJ whole genome shotgun (WGS) entry which is preliminary data.</text>
</comment>
<reference evidence="6 7" key="1">
    <citation type="submission" date="2019-10" db="EMBL/GenBank/DDBJ databases">
        <title>Alkaliphilus serpentinus sp. nov. and Alkaliphilus pronyensis sp. nov., two novel anaerobic alkaliphilic species isolated from the serpentinized-hosted hydrothermal field of the Prony Bay (New Caledonia).</title>
        <authorList>
            <person name="Postec A."/>
        </authorList>
    </citation>
    <scope>NUCLEOTIDE SEQUENCE [LARGE SCALE GENOMIC DNA]</scope>
    <source>
        <strain evidence="6 7">LacT</strain>
    </source>
</reference>
<keyword evidence="5" id="KW-0472">Membrane</keyword>
<organism evidence="6 7">
    <name type="scientific">Alkaliphilus serpentinus</name>
    <dbReference type="NCBI Taxonomy" id="1482731"/>
    <lineage>
        <taxon>Bacteria</taxon>
        <taxon>Bacillati</taxon>
        <taxon>Bacillota</taxon>
        <taxon>Clostridia</taxon>
        <taxon>Peptostreptococcales</taxon>
        <taxon>Natronincolaceae</taxon>
        <taxon>Alkaliphilus</taxon>
    </lineage>
</organism>
<dbReference type="InterPro" id="IPR007156">
    <property type="entry name" value="MamQ_LemA"/>
</dbReference>
<comment type="similarity">
    <text evidence="2">Belongs to the LemA family.</text>
</comment>
<accession>A0A833MEV6</accession>
<evidence type="ECO:0000256" key="1">
    <source>
        <dbReference type="ARBA" id="ARBA00004167"/>
    </source>
</evidence>
<dbReference type="GO" id="GO:0016020">
    <property type="term" value="C:membrane"/>
    <property type="evidence" value="ECO:0007669"/>
    <property type="project" value="UniProtKB-SubCell"/>
</dbReference>
<evidence type="ECO:0000313" key="6">
    <source>
        <dbReference type="EMBL" id="KAB3532085.1"/>
    </source>
</evidence>
<dbReference type="AlphaFoldDB" id="A0A833MEV6"/>
<dbReference type="Pfam" id="PF04011">
    <property type="entry name" value="LemA"/>
    <property type="match status" value="1"/>
</dbReference>
<dbReference type="PANTHER" id="PTHR34478">
    <property type="entry name" value="PROTEIN LEMA"/>
    <property type="match status" value="1"/>
</dbReference>
<comment type="subcellular location">
    <subcellularLocation>
        <location evidence="1">Membrane</location>
        <topology evidence="1">Single-pass membrane protein</topology>
    </subcellularLocation>
</comment>
<evidence type="ECO:0000256" key="4">
    <source>
        <dbReference type="ARBA" id="ARBA00022989"/>
    </source>
</evidence>
<dbReference type="EMBL" id="WBZB01000011">
    <property type="protein sequence ID" value="KAB3532085.1"/>
    <property type="molecule type" value="Genomic_DNA"/>
</dbReference>
<proteinExistence type="inferred from homology"/>
<dbReference type="Proteomes" id="UP000465601">
    <property type="component" value="Unassembled WGS sequence"/>
</dbReference>
<dbReference type="OrthoDB" id="9804152at2"/>
<gene>
    <name evidence="6" type="ORF">F8153_03175</name>
</gene>
<protein>
    <submittedName>
        <fullName evidence="6">LemA family protein</fullName>
    </submittedName>
</protein>
<name>A0A833MEV6_9FIRM</name>
<dbReference type="Gene3D" id="1.20.1440.20">
    <property type="entry name" value="LemA-like domain"/>
    <property type="match status" value="1"/>
</dbReference>
<dbReference type="SUPFAM" id="SSF140478">
    <property type="entry name" value="LemA-like"/>
    <property type="match status" value="1"/>
</dbReference>
<keyword evidence="3" id="KW-0812">Transmembrane</keyword>
<evidence type="ECO:0000256" key="3">
    <source>
        <dbReference type="ARBA" id="ARBA00022692"/>
    </source>
</evidence>